<dbReference type="OrthoDB" id="429148at2759"/>
<evidence type="ECO:0000313" key="2">
    <source>
        <dbReference type="EMBL" id="OLP84690.1"/>
    </source>
</evidence>
<organism evidence="2 3">
    <name type="scientific">Symbiodinium microadriaticum</name>
    <name type="common">Dinoflagellate</name>
    <name type="synonym">Zooxanthella microadriatica</name>
    <dbReference type="NCBI Taxonomy" id="2951"/>
    <lineage>
        <taxon>Eukaryota</taxon>
        <taxon>Sar</taxon>
        <taxon>Alveolata</taxon>
        <taxon>Dinophyceae</taxon>
        <taxon>Suessiales</taxon>
        <taxon>Symbiodiniaceae</taxon>
        <taxon>Symbiodinium</taxon>
    </lineage>
</organism>
<protein>
    <submittedName>
        <fullName evidence="2">Uncharacterized protein</fullName>
    </submittedName>
</protein>
<name>A0A1Q9CP41_SYMMI</name>
<feature type="region of interest" description="Disordered" evidence="1">
    <location>
        <begin position="43"/>
        <end position="62"/>
    </location>
</feature>
<dbReference type="Proteomes" id="UP000186817">
    <property type="component" value="Unassembled WGS sequence"/>
</dbReference>
<gene>
    <name evidence="2" type="ORF">AK812_SmicGene34411</name>
</gene>
<dbReference type="AlphaFoldDB" id="A0A1Q9CP41"/>
<comment type="caution">
    <text evidence="2">The sequence shown here is derived from an EMBL/GenBank/DDBJ whole genome shotgun (WGS) entry which is preliminary data.</text>
</comment>
<keyword evidence="3" id="KW-1185">Reference proteome</keyword>
<reference evidence="2 3" key="1">
    <citation type="submission" date="2016-02" db="EMBL/GenBank/DDBJ databases">
        <title>Genome analysis of coral dinoflagellate symbionts highlights evolutionary adaptations to a symbiotic lifestyle.</title>
        <authorList>
            <person name="Aranda M."/>
            <person name="Li Y."/>
            <person name="Liew Y.J."/>
            <person name="Baumgarten S."/>
            <person name="Simakov O."/>
            <person name="Wilson M."/>
            <person name="Piel J."/>
            <person name="Ashoor H."/>
            <person name="Bougouffa S."/>
            <person name="Bajic V.B."/>
            <person name="Ryu T."/>
            <person name="Ravasi T."/>
            <person name="Bayer T."/>
            <person name="Micklem G."/>
            <person name="Kim H."/>
            <person name="Bhak J."/>
            <person name="Lajeunesse T.C."/>
            <person name="Voolstra C.R."/>
        </authorList>
    </citation>
    <scope>NUCLEOTIDE SEQUENCE [LARGE SCALE GENOMIC DNA]</scope>
    <source>
        <strain evidence="2 3">CCMP2467</strain>
    </source>
</reference>
<evidence type="ECO:0000313" key="3">
    <source>
        <dbReference type="Proteomes" id="UP000186817"/>
    </source>
</evidence>
<proteinExistence type="predicted"/>
<accession>A0A1Q9CP41</accession>
<dbReference type="EMBL" id="LSRX01001023">
    <property type="protein sequence ID" value="OLP84690.1"/>
    <property type="molecule type" value="Genomic_DNA"/>
</dbReference>
<evidence type="ECO:0000256" key="1">
    <source>
        <dbReference type="SAM" id="MobiDB-lite"/>
    </source>
</evidence>
<sequence length="230" mass="25522">MSETQLCCQKCRDPVLLETSHASGRNALKRVCTGCASTDKALQRSGKTKAKGADETPAEAEIRSKAEKVKAEVAKMSEAERFSTKRRTFESGVGIVEENRLLTGCAPEELPGRWKRELEKPTSETKTVNGGLKQRCDMHNADDLENFQTQADIRLARGENILKADRLASDATGTTKETTLLQIQQDMEATARQRQLAEQQLYEEAEKIEEKRKLLATAKPKISSAALEKL</sequence>